<sequence length="219" mass="24171">LEAFYDLDEIENMLRMVITSADFRPVLSPPKGPVLSPPVLSVAEGPKGHVLSPPKGHVPGPAIRLNPTHLDQLLELYRLGGGSAFAPYQLRDGVYYGIEVSEQLVSVAGTHLVSPTFGVAAVGNIFTHPNHRRRGYATACTSQVVEELLAFRRDFGEPRGLSSGRRLSRAAQDRDQSLDVVLNVNRENAEAIEIYERLGFRRYCPFIEVLGDRKSANHK</sequence>
<dbReference type="EMBL" id="BARS01053947">
    <property type="protein sequence ID" value="GAG44121.1"/>
    <property type="molecule type" value="Genomic_DNA"/>
</dbReference>
<comment type="caution">
    <text evidence="2">The sequence shown here is derived from an EMBL/GenBank/DDBJ whole genome shotgun (WGS) entry which is preliminary data.</text>
</comment>
<name>X0Z6C1_9ZZZZ</name>
<proteinExistence type="predicted"/>
<protein>
    <recommendedName>
        <fullName evidence="1">N-acetyltransferase domain-containing protein</fullName>
    </recommendedName>
</protein>
<dbReference type="PROSITE" id="PS51186">
    <property type="entry name" value="GNAT"/>
    <property type="match status" value="1"/>
</dbReference>
<dbReference type="InterPro" id="IPR016181">
    <property type="entry name" value="Acyl_CoA_acyltransferase"/>
</dbReference>
<feature type="non-terminal residue" evidence="2">
    <location>
        <position position="1"/>
    </location>
</feature>
<dbReference type="SUPFAM" id="SSF55729">
    <property type="entry name" value="Acyl-CoA N-acyltransferases (Nat)"/>
    <property type="match status" value="1"/>
</dbReference>
<feature type="domain" description="N-acetyltransferase" evidence="1">
    <location>
        <begin position="61"/>
        <end position="219"/>
    </location>
</feature>
<dbReference type="CDD" id="cd04301">
    <property type="entry name" value="NAT_SF"/>
    <property type="match status" value="1"/>
</dbReference>
<dbReference type="InterPro" id="IPR000182">
    <property type="entry name" value="GNAT_dom"/>
</dbReference>
<evidence type="ECO:0000313" key="2">
    <source>
        <dbReference type="EMBL" id="GAG44121.1"/>
    </source>
</evidence>
<dbReference type="Pfam" id="PF13508">
    <property type="entry name" value="Acetyltransf_7"/>
    <property type="match status" value="1"/>
</dbReference>
<dbReference type="GO" id="GO:0016747">
    <property type="term" value="F:acyltransferase activity, transferring groups other than amino-acyl groups"/>
    <property type="evidence" value="ECO:0007669"/>
    <property type="project" value="InterPro"/>
</dbReference>
<evidence type="ECO:0000259" key="1">
    <source>
        <dbReference type="PROSITE" id="PS51186"/>
    </source>
</evidence>
<accession>X0Z6C1</accession>
<dbReference type="AlphaFoldDB" id="X0Z6C1"/>
<gene>
    <name evidence="2" type="ORF">S01H1_79954</name>
</gene>
<dbReference type="Gene3D" id="3.40.630.30">
    <property type="match status" value="1"/>
</dbReference>
<organism evidence="2">
    <name type="scientific">marine sediment metagenome</name>
    <dbReference type="NCBI Taxonomy" id="412755"/>
    <lineage>
        <taxon>unclassified sequences</taxon>
        <taxon>metagenomes</taxon>
        <taxon>ecological metagenomes</taxon>
    </lineage>
</organism>
<reference evidence="2" key="1">
    <citation type="journal article" date="2014" name="Front. Microbiol.">
        <title>High frequency of phylogenetically diverse reductive dehalogenase-homologous genes in deep subseafloor sedimentary metagenomes.</title>
        <authorList>
            <person name="Kawai M."/>
            <person name="Futagami T."/>
            <person name="Toyoda A."/>
            <person name="Takaki Y."/>
            <person name="Nishi S."/>
            <person name="Hori S."/>
            <person name="Arai W."/>
            <person name="Tsubouchi T."/>
            <person name="Morono Y."/>
            <person name="Uchiyama I."/>
            <person name="Ito T."/>
            <person name="Fujiyama A."/>
            <person name="Inagaki F."/>
            <person name="Takami H."/>
        </authorList>
    </citation>
    <scope>NUCLEOTIDE SEQUENCE</scope>
    <source>
        <strain evidence="2">Expedition CK06-06</strain>
    </source>
</reference>